<accession>A0A556U0R9</accession>
<comment type="caution">
    <text evidence="7">The sequence shown here is derived from an EMBL/GenBank/DDBJ whole genome shotgun (WGS) entry which is preliminary data.</text>
</comment>
<reference evidence="7 8" key="1">
    <citation type="journal article" date="2019" name="Genome Biol. Evol.">
        <title>Whole-Genome Sequencing of the Giant Devil Catfish, Bagarius yarrelli.</title>
        <authorList>
            <person name="Jiang W."/>
            <person name="Lv Y."/>
            <person name="Cheng L."/>
            <person name="Yang K."/>
            <person name="Chao B."/>
            <person name="Wang X."/>
            <person name="Li Y."/>
            <person name="Pan X."/>
            <person name="You X."/>
            <person name="Zhang Y."/>
            <person name="Yang J."/>
            <person name="Li J."/>
            <person name="Zhang X."/>
            <person name="Liu S."/>
            <person name="Sun C."/>
            <person name="Yang J."/>
            <person name="Shi Q."/>
        </authorList>
    </citation>
    <scope>NUCLEOTIDE SEQUENCE [LARGE SCALE GENOMIC DNA]</scope>
    <source>
        <strain evidence="7">JWS20170419001</strain>
        <tissue evidence="7">Muscle</tissue>
    </source>
</reference>
<dbReference type="AlphaFoldDB" id="A0A556U0R9"/>
<organism evidence="7 8">
    <name type="scientific">Bagarius yarrelli</name>
    <name type="common">Goonch</name>
    <name type="synonym">Bagrus yarrelli</name>
    <dbReference type="NCBI Taxonomy" id="175774"/>
    <lineage>
        <taxon>Eukaryota</taxon>
        <taxon>Metazoa</taxon>
        <taxon>Chordata</taxon>
        <taxon>Craniata</taxon>
        <taxon>Vertebrata</taxon>
        <taxon>Euteleostomi</taxon>
        <taxon>Actinopterygii</taxon>
        <taxon>Neopterygii</taxon>
        <taxon>Teleostei</taxon>
        <taxon>Ostariophysi</taxon>
        <taxon>Siluriformes</taxon>
        <taxon>Sisoridae</taxon>
        <taxon>Sisorinae</taxon>
        <taxon>Bagarius</taxon>
    </lineage>
</organism>
<keyword evidence="5" id="KW-0472">Membrane</keyword>
<comment type="subcellular location">
    <subcellularLocation>
        <location evidence="1">Membrane</location>
    </subcellularLocation>
</comment>
<keyword evidence="3" id="KW-0378">Hydrolase</keyword>
<dbReference type="PANTHER" id="PTHR10465">
    <property type="entry name" value="TRANSMEMBRANE GTPASE FZO1"/>
    <property type="match status" value="1"/>
</dbReference>
<dbReference type="GO" id="GO:0003924">
    <property type="term" value="F:GTPase activity"/>
    <property type="evidence" value="ECO:0007669"/>
    <property type="project" value="InterPro"/>
</dbReference>
<evidence type="ECO:0000256" key="1">
    <source>
        <dbReference type="ARBA" id="ARBA00004370"/>
    </source>
</evidence>
<dbReference type="OrthoDB" id="6256226at2759"/>
<dbReference type="GO" id="GO:0008053">
    <property type="term" value="P:mitochondrial fusion"/>
    <property type="evidence" value="ECO:0007669"/>
    <property type="project" value="TreeGrafter"/>
</dbReference>
<feature type="domain" description="ASD2" evidence="6">
    <location>
        <begin position="79"/>
        <end position="165"/>
    </location>
</feature>
<keyword evidence="2" id="KW-0547">Nucleotide-binding</keyword>
<gene>
    <name evidence="7" type="ORF">Baya_6002</name>
</gene>
<evidence type="ECO:0000256" key="5">
    <source>
        <dbReference type="ARBA" id="ARBA00023136"/>
    </source>
</evidence>
<dbReference type="Proteomes" id="UP000319801">
    <property type="component" value="Unassembled WGS sequence"/>
</dbReference>
<name>A0A556U0R9_BAGYA</name>
<dbReference type="GO" id="GO:0051646">
    <property type="term" value="P:mitochondrion localization"/>
    <property type="evidence" value="ECO:0007669"/>
    <property type="project" value="TreeGrafter"/>
</dbReference>
<evidence type="ECO:0000313" key="8">
    <source>
        <dbReference type="Proteomes" id="UP000319801"/>
    </source>
</evidence>
<evidence type="ECO:0000256" key="2">
    <source>
        <dbReference type="ARBA" id="ARBA00022741"/>
    </source>
</evidence>
<evidence type="ECO:0000259" key="6">
    <source>
        <dbReference type="Pfam" id="PF08687"/>
    </source>
</evidence>
<evidence type="ECO:0000256" key="3">
    <source>
        <dbReference type="ARBA" id="ARBA00022801"/>
    </source>
</evidence>
<dbReference type="GO" id="GO:0005525">
    <property type="term" value="F:GTP binding"/>
    <property type="evidence" value="ECO:0007669"/>
    <property type="project" value="UniProtKB-KW"/>
</dbReference>
<sequence length="196" mass="22233">MYVASQECISQSAVKTKFEQHTIRAKQITESVKDIMDHIHIAAAEKRVASLEDREYLMDRLEFVRNQLNLLIGDIKKKIKVVSEQVASQVSNAMAEEICRLSVLIDEFHADFHPSPNVLVKYKSELIDSLSRKLQVLQEAKESLLEDIHDNNILGEEVETTVQAVQAQVPHIFQRPGQSLLLSLSGRLARVKKCTE</sequence>
<evidence type="ECO:0000313" key="7">
    <source>
        <dbReference type="EMBL" id="TSL68221.1"/>
    </source>
</evidence>
<dbReference type="GO" id="GO:0005741">
    <property type="term" value="C:mitochondrial outer membrane"/>
    <property type="evidence" value="ECO:0007669"/>
    <property type="project" value="TreeGrafter"/>
</dbReference>
<dbReference type="Gene3D" id="6.10.250.3120">
    <property type="match status" value="1"/>
</dbReference>
<keyword evidence="4" id="KW-0342">GTP-binding</keyword>
<dbReference type="InterPro" id="IPR014799">
    <property type="entry name" value="ASD2_dom"/>
</dbReference>
<evidence type="ECO:0000256" key="4">
    <source>
        <dbReference type="ARBA" id="ARBA00023134"/>
    </source>
</evidence>
<keyword evidence="8" id="KW-1185">Reference proteome</keyword>
<proteinExistence type="predicted"/>
<dbReference type="Pfam" id="PF08687">
    <property type="entry name" value="ASD2"/>
    <property type="match status" value="1"/>
</dbReference>
<dbReference type="EMBL" id="VCAZ01000035">
    <property type="protein sequence ID" value="TSL68221.1"/>
    <property type="molecule type" value="Genomic_DNA"/>
</dbReference>
<dbReference type="InterPro" id="IPR027094">
    <property type="entry name" value="Mitofusin_fam"/>
</dbReference>
<protein>
    <submittedName>
        <fullName evidence="7">Mitofusin-1</fullName>
    </submittedName>
</protein>
<dbReference type="PANTHER" id="PTHR10465:SF2">
    <property type="entry name" value="MITOFUSIN-1"/>
    <property type="match status" value="1"/>
</dbReference>